<name>A0A251T1R0_HELAN</name>
<dbReference type="AlphaFoldDB" id="A0A251T1R0"/>
<accession>A0A251T1R0</accession>
<evidence type="ECO:0000313" key="1">
    <source>
        <dbReference type="EMBL" id="KAF5817475.1"/>
    </source>
</evidence>
<sequence length="79" mass="9205">MPCFTNQFIPARSHFYPCSLFIAQHTPATSSIMSCKTSIRFMSLIFNQVNVQIKSVETAVSLFPFELKEWEVRSRDREK</sequence>
<organism evidence="2 3">
    <name type="scientific">Helianthus annuus</name>
    <name type="common">Common sunflower</name>
    <dbReference type="NCBI Taxonomy" id="4232"/>
    <lineage>
        <taxon>Eukaryota</taxon>
        <taxon>Viridiplantae</taxon>
        <taxon>Streptophyta</taxon>
        <taxon>Embryophyta</taxon>
        <taxon>Tracheophyta</taxon>
        <taxon>Spermatophyta</taxon>
        <taxon>Magnoliopsida</taxon>
        <taxon>eudicotyledons</taxon>
        <taxon>Gunneridae</taxon>
        <taxon>Pentapetalae</taxon>
        <taxon>asterids</taxon>
        <taxon>campanulids</taxon>
        <taxon>Asterales</taxon>
        <taxon>Asteraceae</taxon>
        <taxon>Asteroideae</taxon>
        <taxon>Heliantheae alliance</taxon>
        <taxon>Heliantheae</taxon>
        <taxon>Helianthus</taxon>
    </lineage>
</organism>
<gene>
    <name evidence="2" type="ORF">HannXRQ_Chr12g0369141</name>
    <name evidence="1" type="ORF">HanXRQr2_Chr02g0053391</name>
</gene>
<reference evidence="2" key="2">
    <citation type="submission" date="2017-02" db="EMBL/GenBank/DDBJ databases">
        <title>Sunflower complete genome.</title>
        <authorList>
            <person name="Langlade N."/>
            <person name="Munos S."/>
        </authorList>
    </citation>
    <scope>NUCLEOTIDE SEQUENCE [LARGE SCALE GENOMIC DNA]</scope>
    <source>
        <tissue evidence="2">Leaves</tissue>
    </source>
</reference>
<protein>
    <submittedName>
        <fullName evidence="2">Uncharacterized protein</fullName>
    </submittedName>
</protein>
<proteinExistence type="predicted"/>
<dbReference type="InParanoid" id="A0A251T1R0"/>
<dbReference type="Gramene" id="mRNA:HanXRQr2_Chr02g0053391">
    <property type="protein sequence ID" value="CDS:HanXRQr2_Chr02g0053391.1"/>
    <property type="gene ID" value="HanXRQr2_Chr02g0053391"/>
</dbReference>
<reference evidence="1" key="3">
    <citation type="submission" date="2020-06" db="EMBL/GenBank/DDBJ databases">
        <title>Helianthus annuus Genome sequencing and assembly Release 2.</title>
        <authorList>
            <person name="Gouzy J."/>
            <person name="Langlade N."/>
            <person name="Munos S."/>
        </authorList>
    </citation>
    <scope>NUCLEOTIDE SEQUENCE</scope>
    <source>
        <tissue evidence="1">Leaves</tissue>
    </source>
</reference>
<dbReference type="EMBL" id="MNCJ02000317">
    <property type="protein sequence ID" value="KAF5817475.1"/>
    <property type="molecule type" value="Genomic_DNA"/>
</dbReference>
<evidence type="ECO:0000313" key="2">
    <source>
        <dbReference type="EMBL" id="OTG05040.1"/>
    </source>
</evidence>
<keyword evidence="3" id="KW-1185">Reference proteome</keyword>
<evidence type="ECO:0000313" key="3">
    <source>
        <dbReference type="Proteomes" id="UP000215914"/>
    </source>
</evidence>
<dbReference type="Proteomes" id="UP000215914">
    <property type="component" value="Chromosome 12"/>
</dbReference>
<dbReference type="EMBL" id="CM007901">
    <property type="protein sequence ID" value="OTG05040.1"/>
    <property type="molecule type" value="Genomic_DNA"/>
</dbReference>
<reference evidence="1 3" key="1">
    <citation type="journal article" date="2017" name="Nature">
        <title>The sunflower genome provides insights into oil metabolism, flowering and Asterid evolution.</title>
        <authorList>
            <person name="Badouin H."/>
            <person name="Gouzy J."/>
            <person name="Grassa C.J."/>
            <person name="Murat F."/>
            <person name="Staton S.E."/>
            <person name="Cottret L."/>
            <person name="Lelandais-Briere C."/>
            <person name="Owens G.L."/>
            <person name="Carrere S."/>
            <person name="Mayjonade B."/>
            <person name="Legrand L."/>
            <person name="Gill N."/>
            <person name="Kane N.C."/>
            <person name="Bowers J.E."/>
            <person name="Hubner S."/>
            <person name="Bellec A."/>
            <person name="Berard A."/>
            <person name="Berges H."/>
            <person name="Blanchet N."/>
            <person name="Boniface M.C."/>
            <person name="Brunel D."/>
            <person name="Catrice O."/>
            <person name="Chaidir N."/>
            <person name="Claudel C."/>
            <person name="Donnadieu C."/>
            <person name="Faraut T."/>
            <person name="Fievet G."/>
            <person name="Helmstetter N."/>
            <person name="King M."/>
            <person name="Knapp S.J."/>
            <person name="Lai Z."/>
            <person name="Le Paslier M.C."/>
            <person name="Lippi Y."/>
            <person name="Lorenzon L."/>
            <person name="Mandel J.R."/>
            <person name="Marage G."/>
            <person name="Marchand G."/>
            <person name="Marquand E."/>
            <person name="Bret-Mestries E."/>
            <person name="Morien E."/>
            <person name="Nambeesan S."/>
            <person name="Nguyen T."/>
            <person name="Pegot-Espagnet P."/>
            <person name="Pouilly N."/>
            <person name="Raftis F."/>
            <person name="Sallet E."/>
            <person name="Schiex T."/>
            <person name="Thomas J."/>
            <person name="Vandecasteele C."/>
            <person name="Vares D."/>
            <person name="Vear F."/>
            <person name="Vautrin S."/>
            <person name="Crespi M."/>
            <person name="Mangin B."/>
            <person name="Burke J.M."/>
            <person name="Salse J."/>
            <person name="Munos S."/>
            <person name="Vincourt P."/>
            <person name="Rieseberg L.H."/>
            <person name="Langlade N.B."/>
        </authorList>
    </citation>
    <scope>NUCLEOTIDE SEQUENCE [LARGE SCALE GENOMIC DNA]</scope>
    <source>
        <strain evidence="3">cv. SF193</strain>
        <tissue evidence="1">Leaves</tissue>
    </source>
</reference>